<proteinExistence type="predicted"/>
<dbReference type="Proteomes" id="UP000018144">
    <property type="component" value="Unassembled WGS sequence"/>
</dbReference>
<organism evidence="1 2">
    <name type="scientific">Pyronema omphalodes (strain CBS 100304)</name>
    <name type="common">Pyronema confluens</name>
    <dbReference type="NCBI Taxonomy" id="1076935"/>
    <lineage>
        <taxon>Eukaryota</taxon>
        <taxon>Fungi</taxon>
        <taxon>Dikarya</taxon>
        <taxon>Ascomycota</taxon>
        <taxon>Pezizomycotina</taxon>
        <taxon>Pezizomycetes</taxon>
        <taxon>Pezizales</taxon>
        <taxon>Pyronemataceae</taxon>
        <taxon>Pyronema</taxon>
    </lineage>
</organism>
<dbReference type="EMBL" id="HF935604">
    <property type="protein sequence ID" value="CCX31509.1"/>
    <property type="molecule type" value="Genomic_DNA"/>
</dbReference>
<accession>U4LHB1</accession>
<evidence type="ECO:0000313" key="1">
    <source>
        <dbReference type="EMBL" id="CCX31509.1"/>
    </source>
</evidence>
<reference evidence="1 2" key="1">
    <citation type="journal article" date="2013" name="PLoS Genet.">
        <title>The genome and development-dependent transcriptomes of Pyronema confluens: a window into fungal evolution.</title>
        <authorList>
            <person name="Traeger S."/>
            <person name="Altegoer F."/>
            <person name="Freitag M."/>
            <person name="Gabaldon T."/>
            <person name="Kempken F."/>
            <person name="Kumar A."/>
            <person name="Marcet-Houben M."/>
            <person name="Poggeler S."/>
            <person name="Stajich J.E."/>
            <person name="Nowrousian M."/>
        </authorList>
    </citation>
    <scope>NUCLEOTIDE SEQUENCE [LARGE SCALE GENOMIC DNA]</scope>
    <source>
        <strain evidence="2">CBS 100304</strain>
        <tissue evidence="1">Vegetative mycelium</tissue>
    </source>
</reference>
<sequence length="8" mass="1087">MDHTHYKR</sequence>
<keyword evidence="2" id="KW-1185">Reference proteome</keyword>
<name>U4LHB1_PYROM</name>
<protein>
    <submittedName>
        <fullName evidence="1">Uncharacterized protein</fullName>
    </submittedName>
</protein>
<evidence type="ECO:0000313" key="2">
    <source>
        <dbReference type="Proteomes" id="UP000018144"/>
    </source>
</evidence>
<gene>
    <name evidence="1" type="ORF">PCON_10858</name>
</gene>